<comment type="caution">
    <text evidence="1">The sequence shown here is derived from an EMBL/GenBank/DDBJ whole genome shotgun (WGS) entry which is preliminary data.</text>
</comment>
<name>A0A9D1EU02_9FIRM</name>
<dbReference type="EMBL" id="DVIQ01000073">
    <property type="protein sequence ID" value="HIS32232.1"/>
    <property type="molecule type" value="Genomic_DNA"/>
</dbReference>
<proteinExistence type="predicted"/>
<accession>A0A9D1EU02</accession>
<reference evidence="1" key="2">
    <citation type="journal article" date="2021" name="PeerJ">
        <title>Extensive microbial diversity within the chicken gut microbiome revealed by metagenomics and culture.</title>
        <authorList>
            <person name="Gilroy R."/>
            <person name="Ravi A."/>
            <person name="Getino M."/>
            <person name="Pursley I."/>
            <person name="Horton D.L."/>
            <person name="Alikhan N.F."/>
            <person name="Baker D."/>
            <person name="Gharbi K."/>
            <person name="Hall N."/>
            <person name="Watson M."/>
            <person name="Adriaenssens E.M."/>
            <person name="Foster-Nyarko E."/>
            <person name="Jarju S."/>
            <person name="Secka A."/>
            <person name="Antonio M."/>
            <person name="Oren A."/>
            <person name="Chaudhuri R.R."/>
            <person name="La Ragione R."/>
            <person name="Hildebrand F."/>
            <person name="Pallen M.J."/>
        </authorList>
    </citation>
    <scope>NUCLEOTIDE SEQUENCE</scope>
    <source>
        <strain evidence="1">CHK190-19873</strain>
    </source>
</reference>
<dbReference type="AlphaFoldDB" id="A0A9D1EU02"/>
<dbReference type="Proteomes" id="UP000823935">
    <property type="component" value="Unassembled WGS sequence"/>
</dbReference>
<evidence type="ECO:0000313" key="1">
    <source>
        <dbReference type="EMBL" id="HIS32232.1"/>
    </source>
</evidence>
<protein>
    <submittedName>
        <fullName evidence="1">Uncharacterized protein</fullName>
    </submittedName>
</protein>
<organism evidence="1 2">
    <name type="scientific">Candidatus Limivivens intestinipullorum</name>
    <dbReference type="NCBI Taxonomy" id="2840858"/>
    <lineage>
        <taxon>Bacteria</taxon>
        <taxon>Bacillati</taxon>
        <taxon>Bacillota</taxon>
        <taxon>Clostridia</taxon>
        <taxon>Lachnospirales</taxon>
        <taxon>Lachnospiraceae</taxon>
        <taxon>Lachnospiraceae incertae sedis</taxon>
        <taxon>Candidatus Limivivens</taxon>
    </lineage>
</organism>
<gene>
    <name evidence="1" type="ORF">IAB44_11920</name>
</gene>
<sequence length="59" mass="6648">MTVGTACWIFGDLEKTTYTDDEKLEAISIVANMATHNAIRKSEMVDAMKWLLNKVEALE</sequence>
<evidence type="ECO:0000313" key="2">
    <source>
        <dbReference type="Proteomes" id="UP000823935"/>
    </source>
</evidence>
<reference evidence="1" key="1">
    <citation type="submission" date="2020-10" db="EMBL/GenBank/DDBJ databases">
        <authorList>
            <person name="Gilroy R."/>
        </authorList>
    </citation>
    <scope>NUCLEOTIDE SEQUENCE</scope>
    <source>
        <strain evidence="1">CHK190-19873</strain>
    </source>
</reference>